<dbReference type="Proteomes" id="UP000042958">
    <property type="component" value="Unassembled WGS sequence"/>
</dbReference>
<feature type="transmembrane region" description="Helical" evidence="2">
    <location>
        <begin position="384"/>
        <end position="408"/>
    </location>
</feature>
<organism evidence="4 5">
    <name type="scientific">Penicillium brasilianum</name>
    <dbReference type="NCBI Taxonomy" id="104259"/>
    <lineage>
        <taxon>Eukaryota</taxon>
        <taxon>Fungi</taxon>
        <taxon>Dikarya</taxon>
        <taxon>Ascomycota</taxon>
        <taxon>Pezizomycotina</taxon>
        <taxon>Eurotiomycetes</taxon>
        <taxon>Eurotiomycetidae</taxon>
        <taxon>Eurotiales</taxon>
        <taxon>Aspergillaceae</taxon>
        <taxon>Penicillium</taxon>
    </lineage>
</organism>
<keyword evidence="5" id="KW-1185">Reference proteome</keyword>
<dbReference type="PANTHER" id="PTHR35859:SF5">
    <property type="entry name" value="ION TRANSPORT DOMAIN-CONTAINING PROTEIN"/>
    <property type="match status" value="1"/>
</dbReference>
<keyword evidence="2" id="KW-1133">Transmembrane helix</keyword>
<dbReference type="EMBL" id="CDHK01000006">
    <property type="protein sequence ID" value="CEJ57994.1"/>
    <property type="molecule type" value="Genomic_DNA"/>
</dbReference>
<feature type="transmembrane region" description="Helical" evidence="2">
    <location>
        <begin position="471"/>
        <end position="495"/>
    </location>
</feature>
<feature type="region of interest" description="Disordered" evidence="1">
    <location>
        <begin position="590"/>
        <end position="621"/>
    </location>
</feature>
<evidence type="ECO:0000259" key="3">
    <source>
        <dbReference type="Pfam" id="PF23317"/>
    </source>
</evidence>
<sequence>MSGRRHDTSTSDVASDLDLDTSFDIPVIETEESLFDVISKLSHFINMAVGEMAYSFEQMRYGARGHHLRQLVHALAQDSHNPFIIVALMILKWEFSNVAEDDWGLNESRGAACEFVAWQFLCHLNQRETIEFLLEELPSPRRKSTNLMEVETGTPCLTRDSTESTPLLSGASTSGRQSEIGKQGSENQTRRACLGTQTEYPEDCNASRYSRFFGLNALEVAAVAGAKRFLSQRVVQRVVNDIWNGEIVFWDSLTVHSIKRPQIFNRKTADPYSRLRVPVYRKMFEAGFFISFLMLYYSVLVERNPNGLGFFEIFMDVWIVAFAYDELSGLVDAGMLFYQMDFWSLWDLGIIGVGFAFIITRAIGLARGDDYILDTSFDILSLEALFLVPRICSLVSLNSYFGSLIPVLKEMTKAFFRFLPVVIVLYIGFLTTFTMLARDRLSLKQMSWMLVKVFFGSGSLGLDSASDISPIFGYGLMMIFVAMTNILLLSSLISLMSMSLEGVMRHAREEYLFQLSVYVLESSNSRRLTYFMPPLNLIPLLCIRPMRLFLSAGSVRRVRIMLLRATHLPFVMMIWAYESSRRQLHRPTTRLPPVSTARAHGTLGGEPSVSRSQDPLHSPITETRRMDHPQHRQISVDMHDSREATMARAEKAQMAEILNVVDQLREQVERVTTGLSAQKGG</sequence>
<gene>
    <name evidence="4" type="ORF">PMG11_06666</name>
</gene>
<feature type="region of interest" description="Disordered" evidence="1">
    <location>
        <begin position="159"/>
        <end position="191"/>
    </location>
</feature>
<feature type="compositionally biased region" description="Polar residues" evidence="1">
    <location>
        <begin position="163"/>
        <end position="177"/>
    </location>
</feature>
<feature type="transmembrane region" description="Helical" evidence="2">
    <location>
        <begin position="283"/>
        <end position="300"/>
    </location>
</feature>
<dbReference type="STRING" id="104259.A0A0F7TMT1"/>
<evidence type="ECO:0000256" key="1">
    <source>
        <dbReference type="SAM" id="MobiDB-lite"/>
    </source>
</evidence>
<feature type="transmembrane region" description="Helical" evidence="2">
    <location>
        <begin position="414"/>
        <end position="436"/>
    </location>
</feature>
<name>A0A0F7TMT1_PENBI</name>
<keyword evidence="2" id="KW-0812">Transmembrane</keyword>
<accession>A0A0F7TMT1</accession>
<feature type="transmembrane region" description="Helical" evidence="2">
    <location>
        <begin position="344"/>
        <end position="363"/>
    </location>
</feature>
<evidence type="ECO:0000313" key="5">
    <source>
        <dbReference type="Proteomes" id="UP000042958"/>
    </source>
</evidence>
<feature type="domain" description="Calcium channel YVC1-like C-terminal transmembrane" evidence="3">
    <location>
        <begin position="289"/>
        <end position="580"/>
    </location>
</feature>
<dbReference type="Pfam" id="PF23317">
    <property type="entry name" value="YVC1_C"/>
    <property type="match status" value="1"/>
</dbReference>
<dbReference type="InterPro" id="IPR056336">
    <property type="entry name" value="YVC1_C"/>
</dbReference>
<evidence type="ECO:0000313" key="4">
    <source>
        <dbReference type="EMBL" id="CEJ57994.1"/>
    </source>
</evidence>
<dbReference type="PANTHER" id="PTHR35859">
    <property type="entry name" value="NONSELECTIVE CATION CHANNEL PROTEIN"/>
    <property type="match status" value="1"/>
</dbReference>
<dbReference type="OrthoDB" id="310870at2759"/>
<proteinExistence type="predicted"/>
<keyword evidence="2" id="KW-0472">Membrane</keyword>
<dbReference type="AlphaFoldDB" id="A0A0F7TMT1"/>
<protein>
    <recommendedName>
        <fullName evidence="3">Calcium channel YVC1-like C-terminal transmembrane domain-containing protein</fullName>
    </recommendedName>
</protein>
<dbReference type="InterPro" id="IPR052971">
    <property type="entry name" value="TRP_calcium_channel"/>
</dbReference>
<reference evidence="5" key="1">
    <citation type="journal article" date="2015" name="Genome Announc.">
        <title>Draft genome sequence of the fungus Penicillium brasilianum MG11.</title>
        <authorList>
            <person name="Horn F."/>
            <person name="Linde J."/>
            <person name="Mattern D.J."/>
            <person name="Walther G."/>
            <person name="Guthke R."/>
            <person name="Brakhage A.A."/>
            <person name="Valiante V."/>
        </authorList>
    </citation>
    <scope>NUCLEOTIDE SEQUENCE [LARGE SCALE GENOMIC DNA]</scope>
    <source>
        <strain evidence="5">MG11</strain>
    </source>
</reference>
<evidence type="ECO:0000256" key="2">
    <source>
        <dbReference type="SAM" id="Phobius"/>
    </source>
</evidence>